<protein>
    <submittedName>
        <fullName evidence="2">Uncharacterized protein</fullName>
    </submittedName>
</protein>
<sequence length="239" mass="26348">MPECRRDERVARPRTMEVLMDRSGSGLGIHKQRVDLVREDVDIGNGAVARKEGIDLYGLHGQRISRGMSVASTVCWDDENRRRMVRRPSALALSRRGGGVIGFRRGARKSAQSEGSKRDGLVTVGELTSQERHSRGKRYPRRIEVGKIDRPQKYSLRSWLEAGESGGGITDMQAGKLTPFMHGESSEGCSPAQCVATAKNCAFLRNGCEGLCLLGNGLRDSEKFKDEGGAMRGKGEKWR</sequence>
<keyword evidence="3" id="KW-1185">Reference proteome</keyword>
<gene>
    <name evidence="2" type="ORF">B0H17DRAFT_1141631</name>
</gene>
<name>A0AAD7G9Y8_MYCRO</name>
<proteinExistence type="predicted"/>
<accession>A0AAD7G9Y8</accession>
<comment type="caution">
    <text evidence="2">The sequence shown here is derived from an EMBL/GenBank/DDBJ whole genome shotgun (WGS) entry which is preliminary data.</text>
</comment>
<dbReference type="AlphaFoldDB" id="A0AAD7G9Y8"/>
<dbReference type="Proteomes" id="UP001221757">
    <property type="component" value="Unassembled WGS sequence"/>
</dbReference>
<reference evidence="2" key="1">
    <citation type="submission" date="2023-03" db="EMBL/GenBank/DDBJ databases">
        <title>Massive genome expansion in bonnet fungi (Mycena s.s.) driven by repeated elements and novel gene families across ecological guilds.</title>
        <authorList>
            <consortium name="Lawrence Berkeley National Laboratory"/>
            <person name="Harder C.B."/>
            <person name="Miyauchi S."/>
            <person name="Viragh M."/>
            <person name="Kuo A."/>
            <person name="Thoen E."/>
            <person name="Andreopoulos B."/>
            <person name="Lu D."/>
            <person name="Skrede I."/>
            <person name="Drula E."/>
            <person name="Henrissat B."/>
            <person name="Morin E."/>
            <person name="Kohler A."/>
            <person name="Barry K."/>
            <person name="LaButti K."/>
            <person name="Morin E."/>
            <person name="Salamov A."/>
            <person name="Lipzen A."/>
            <person name="Mereny Z."/>
            <person name="Hegedus B."/>
            <person name="Baldrian P."/>
            <person name="Stursova M."/>
            <person name="Weitz H."/>
            <person name="Taylor A."/>
            <person name="Grigoriev I.V."/>
            <person name="Nagy L.G."/>
            <person name="Martin F."/>
            <person name="Kauserud H."/>
        </authorList>
    </citation>
    <scope>NUCLEOTIDE SEQUENCE</scope>
    <source>
        <strain evidence="2">CBHHK067</strain>
    </source>
</reference>
<organism evidence="2 3">
    <name type="scientific">Mycena rosella</name>
    <name type="common">Pink bonnet</name>
    <name type="synonym">Agaricus rosellus</name>
    <dbReference type="NCBI Taxonomy" id="1033263"/>
    <lineage>
        <taxon>Eukaryota</taxon>
        <taxon>Fungi</taxon>
        <taxon>Dikarya</taxon>
        <taxon>Basidiomycota</taxon>
        <taxon>Agaricomycotina</taxon>
        <taxon>Agaricomycetes</taxon>
        <taxon>Agaricomycetidae</taxon>
        <taxon>Agaricales</taxon>
        <taxon>Marasmiineae</taxon>
        <taxon>Mycenaceae</taxon>
        <taxon>Mycena</taxon>
    </lineage>
</organism>
<evidence type="ECO:0000313" key="2">
    <source>
        <dbReference type="EMBL" id="KAJ7671083.1"/>
    </source>
</evidence>
<evidence type="ECO:0000313" key="3">
    <source>
        <dbReference type="Proteomes" id="UP001221757"/>
    </source>
</evidence>
<dbReference type="EMBL" id="JARKIE010000176">
    <property type="protein sequence ID" value="KAJ7671083.1"/>
    <property type="molecule type" value="Genomic_DNA"/>
</dbReference>
<evidence type="ECO:0000256" key="1">
    <source>
        <dbReference type="SAM" id="MobiDB-lite"/>
    </source>
</evidence>
<feature type="region of interest" description="Disordered" evidence="1">
    <location>
        <begin position="104"/>
        <end position="137"/>
    </location>
</feature>